<keyword evidence="1" id="KW-1133">Transmembrane helix</keyword>
<keyword evidence="1" id="KW-0472">Membrane</keyword>
<organism evidence="2 3">
    <name type="scientific">Ditylenchus dipsaci</name>
    <dbReference type="NCBI Taxonomy" id="166011"/>
    <lineage>
        <taxon>Eukaryota</taxon>
        <taxon>Metazoa</taxon>
        <taxon>Ecdysozoa</taxon>
        <taxon>Nematoda</taxon>
        <taxon>Chromadorea</taxon>
        <taxon>Rhabditida</taxon>
        <taxon>Tylenchina</taxon>
        <taxon>Tylenchomorpha</taxon>
        <taxon>Sphaerularioidea</taxon>
        <taxon>Anguinidae</taxon>
        <taxon>Anguininae</taxon>
        <taxon>Ditylenchus</taxon>
    </lineage>
</organism>
<reference evidence="3" key="1">
    <citation type="submission" date="2022-11" db="UniProtKB">
        <authorList>
            <consortium name="WormBaseParasite"/>
        </authorList>
    </citation>
    <scope>IDENTIFICATION</scope>
</reference>
<proteinExistence type="predicted"/>
<keyword evidence="1" id="KW-0812">Transmembrane</keyword>
<sequence>MTFSADLNSLLNYIGFAQWTQRGVTIVPLIVPVIFFAVCFALAALTIVNELKTALITLFLLIVTSIIYAIFVYEKALPSYAWFASFSSKVDSFTTSIFQVLLNTMPQQRSIKQEAVHSKIINKSKIYPIKQKTDSKKIF</sequence>
<keyword evidence="2" id="KW-1185">Reference proteome</keyword>
<feature type="transmembrane region" description="Helical" evidence="1">
    <location>
        <begin position="55"/>
        <end position="73"/>
    </location>
</feature>
<dbReference type="Proteomes" id="UP000887574">
    <property type="component" value="Unplaced"/>
</dbReference>
<evidence type="ECO:0000313" key="2">
    <source>
        <dbReference type="Proteomes" id="UP000887574"/>
    </source>
</evidence>
<evidence type="ECO:0000256" key="1">
    <source>
        <dbReference type="SAM" id="Phobius"/>
    </source>
</evidence>
<protein>
    <submittedName>
        <fullName evidence="3">Uncharacterized protein</fullName>
    </submittedName>
</protein>
<dbReference type="WBParaSite" id="jg9964">
    <property type="protein sequence ID" value="jg9964"/>
    <property type="gene ID" value="jg9964"/>
</dbReference>
<accession>A0A915ESG6</accession>
<feature type="transmembrane region" description="Helical" evidence="1">
    <location>
        <begin position="26"/>
        <end position="48"/>
    </location>
</feature>
<evidence type="ECO:0000313" key="3">
    <source>
        <dbReference type="WBParaSite" id="jg9964"/>
    </source>
</evidence>
<dbReference type="AlphaFoldDB" id="A0A915ESG6"/>
<name>A0A915ESG6_9BILA</name>